<feature type="transmembrane region" description="Helical" evidence="1">
    <location>
        <begin position="110"/>
        <end position="133"/>
    </location>
</feature>
<gene>
    <name evidence="2" type="ORF">NE237_030509</name>
</gene>
<name>A0A9Q0GT65_9MAGN</name>
<protein>
    <submittedName>
        <fullName evidence="2">Uncharacterized protein</fullName>
    </submittedName>
</protein>
<reference evidence="2" key="1">
    <citation type="journal article" date="2023" name="Plant J.">
        <title>The genome of the king protea, Protea cynaroides.</title>
        <authorList>
            <person name="Chang J."/>
            <person name="Duong T.A."/>
            <person name="Schoeman C."/>
            <person name="Ma X."/>
            <person name="Roodt D."/>
            <person name="Barker N."/>
            <person name="Li Z."/>
            <person name="Van de Peer Y."/>
            <person name="Mizrachi E."/>
        </authorList>
    </citation>
    <scope>NUCLEOTIDE SEQUENCE</scope>
    <source>
        <tissue evidence="2">Young leaves</tissue>
    </source>
</reference>
<sequence>MSCPFHTALKRNNILSCCGRVIEFDDALLCVAMSNFTGLLKFVLVVHFHVFFFLWGKLIGNLLLGGSGDLFSSTSFFCCPVSEFQNFLRRGGSKCFHDRLSLCTSDRRQFVCMLFPSLNFGTFSLLKLFSLLWG</sequence>
<organism evidence="2 3">
    <name type="scientific">Protea cynaroides</name>
    <dbReference type="NCBI Taxonomy" id="273540"/>
    <lineage>
        <taxon>Eukaryota</taxon>
        <taxon>Viridiplantae</taxon>
        <taxon>Streptophyta</taxon>
        <taxon>Embryophyta</taxon>
        <taxon>Tracheophyta</taxon>
        <taxon>Spermatophyta</taxon>
        <taxon>Magnoliopsida</taxon>
        <taxon>Proteales</taxon>
        <taxon>Proteaceae</taxon>
        <taxon>Protea</taxon>
    </lineage>
</organism>
<keyword evidence="1" id="KW-1133">Transmembrane helix</keyword>
<evidence type="ECO:0000256" key="1">
    <source>
        <dbReference type="SAM" id="Phobius"/>
    </source>
</evidence>
<evidence type="ECO:0000313" key="2">
    <source>
        <dbReference type="EMBL" id="KAJ4953677.1"/>
    </source>
</evidence>
<dbReference type="EMBL" id="JAMYWD010000012">
    <property type="protein sequence ID" value="KAJ4953677.1"/>
    <property type="molecule type" value="Genomic_DNA"/>
</dbReference>
<proteinExistence type="predicted"/>
<comment type="caution">
    <text evidence="2">The sequence shown here is derived from an EMBL/GenBank/DDBJ whole genome shotgun (WGS) entry which is preliminary data.</text>
</comment>
<keyword evidence="3" id="KW-1185">Reference proteome</keyword>
<dbReference type="Proteomes" id="UP001141806">
    <property type="component" value="Unassembled WGS sequence"/>
</dbReference>
<accession>A0A9Q0GT65</accession>
<dbReference type="AlphaFoldDB" id="A0A9Q0GT65"/>
<feature type="transmembrane region" description="Helical" evidence="1">
    <location>
        <begin position="42"/>
        <end position="64"/>
    </location>
</feature>
<keyword evidence="1" id="KW-0812">Transmembrane</keyword>
<evidence type="ECO:0000313" key="3">
    <source>
        <dbReference type="Proteomes" id="UP001141806"/>
    </source>
</evidence>
<keyword evidence="1" id="KW-0472">Membrane</keyword>